<dbReference type="PANTHER" id="PTHR42760:SF76">
    <property type="entry name" value="CHAIN OXIDOREDUCTASE_DEHYDROGENASE, PUTATIVE-RELATED"/>
    <property type="match status" value="1"/>
</dbReference>
<dbReference type="Gene3D" id="3.40.50.720">
    <property type="entry name" value="NAD(P)-binding Rossmann-like Domain"/>
    <property type="match status" value="1"/>
</dbReference>
<reference evidence="2" key="1">
    <citation type="submission" date="2021-10" db="EMBL/GenBank/DDBJ databases">
        <authorList>
            <person name="Piombo E."/>
        </authorList>
    </citation>
    <scope>NUCLEOTIDE SEQUENCE</scope>
</reference>
<dbReference type="InterPro" id="IPR002347">
    <property type="entry name" value="SDR_fam"/>
</dbReference>
<dbReference type="Proteomes" id="UP000754883">
    <property type="component" value="Unassembled WGS sequence"/>
</dbReference>
<comment type="similarity">
    <text evidence="1">Belongs to the short-chain dehydrogenases/reductases (SDR) family.</text>
</comment>
<dbReference type="GO" id="GO:0048038">
    <property type="term" value="F:quinone binding"/>
    <property type="evidence" value="ECO:0007669"/>
    <property type="project" value="TreeGrafter"/>
</dbReference>
<dbReference type="PRINTS" id="PR00080">
    <property type="entry name" value="SDRFAMILY"/>
</dbReference>
<dbReference type="InterPro" id="IPR036291">
    <property type="entry name" value="NAD(P)-bd_dom_sf"/>
</dbReference>
<evidence type="ECO:0000313" key="3">
    <source>
        <dbReference type="Proteomes" id="UP000754883"/>
    </source>
</evidence>
<dbReference type="PRINTS" id="PR00081">
    <property type="entry name" value="GDHRDH"/>
</dbReference>
<proteinExistence type="inferred from homology"/>
<dbReference type="OrthoDB" id="47007at2759"/>
<comment type="caution">
    <text evidence="2">The sequence shown here is derived from an EMBL/GenBank/DDBJ whole genome shotgun (WGS) entry which is preliminary data.</text>
</comment>
<organism evidence="2 3">
    <name type="scientific">Clonostachys byssicola</name>
    <dbReference type="NCBI Taxonomy" id="160290"/>
    <lineage>
        <taxon>Eukaryota</taxon>
        <taxon>Fungi</taxon>
        <taxon>Dikarya</taxon>
        <taxon>Ascomycota</taxon>
        <taxon>Pezizomycotina</taxon>
        <taxon>Sordariomycetes</taxon>
        <taxon>Hypocreomycetidae</taxon>
        <taxon>Hypocreales</taxon>
        <taxon>Bionectriaceae</taxon>
        <taxon>Clonostachys</taxon>
    </lineage>
</organism>
<dbReference type="Pfam" id="PF13561">
    <property type="entry name" value="adh_short_C2"/>
    <property type="match status" value="1"/>
</dbReference>
<keyword evidence="3" id="KW-1185">Reference proteome</keyword>
<name>A0A9N9UJJ7_9HYPO</name>
<accession>A0A9N9UJJ7</accession>
<dbReference type="GO" id="GO:0016616">
    <property type="term" value="F:oxidoreductase activity, acting on the CH-OH group of donors, NAD or NADP as acceptor"/>
    <property type="evidence" value="ECO:0007669"/>
    <property type="project" value="TreeGrafter"/>
</dbReference>
<evidence type="ECO:0000313" key="2">
    <source>
        <dbReference type="EMBL" id="CAG9992931.1"/>
    </source>
</evidence>
<dbReference type="GO" id="GO:0006633">
    <property type="term" value="P:fatty acid biosynthetic process"/>
    <property type="evidence" value="ECO:0007669"/>
    <property type="project" value="TreeGrafter"/>
</dbReference>
<dbReference type="AlphaFoldDB" id="A0A9N9UJJ7"/>
<protein>
    <submittedName>
        <fullName evidence="2">Uncharacterized protein</fullName>
    </submittedName>
</protein>
<dbReference type="PANTHER" id="PTHR42760">
    <property type="entry name" value="SHORT-CHAIN DEHYDROGENASES/REDUCTASES FAMILY MEMBER"/>
    <property type="match status" value="1"/>
</dbReference>
<dbReference type="SUPFAM" id="SSF51735">
    <property type="entry name" value="NAD(P)-binding Rossmann-fold domains"/>
    <property type="match status" value="1"/>
</dbReference>
<evidence type="ECO:0000256" key="1">
    <source>
        <dbReference type="ARBA" id="ARBA00006484"/>
    </source>
</evidence>
<dbReference type="CDD" id="cd05233">
    <property type="entry name" value="SDR_c"/>
    <property type="match status" value="1"/>
</dbReference>
<dbReference type="EMBL" id="CABFNO020001508">
    <property type="protein sequence ID" value="CAG9992931.1"/>
    <property type="molecule type" value="Genomic_DNA"/>
</dbReference>
<sequence>MTVEENLSVLEQDLAGKNAVVTGASRGIGRAIALHLAMRGASVIGTCSSAGSLHHLETLEQLVTRTFTAAGLQPPLIFGIAADVTSDETPELVARTVVERFDSKLNILVNNAAYYEFRPMGRLDAAHVNRILSGNITALVILMDTLYRQNLFQPDSRVVNVSSDTAKMTNLPFPGMLIFSATKCAMESLTRAWADTLGHNASSLGTTVNSLSVGATATDAMKNSPPALQDIAEKVIRNNKAELGVMGRAEDIANVAGLLVSKRAGWVTGSVIAASGGATKIL</sequence>
<gene>
    <name evidence="2" type="ORF">CBYS24578_00016816</name>
</gene>